<evidence type="ECO:0000313" key="1">
    <source>
        <dbReference type="EMBL" id="MPN23560.1"/>
    </source>
</evidence>
<proteinExistence type="predicted"/>
<accession>A0A645GBX8</accession>
<name>A0A645GBX8_9ZZZZ</name>
<reference evidence="1" key="1">
    <citation type="submission" date="2019-08" db="EMBL/GenBank/DDBJ databases">
        <authorList>
            <person name="Kucharzyk K."/>
            <person name="Murdoch R.W."/>
            <person name="Higgins S."/>
            <person name="Loffler F."/>
        </authorList>
    </citation>
    <scope>NUCLEOTIDE SEQUENCE</scope>
</reference>
<dbReference type="AlphaFoldDB" id="A0A645GBX8"/>
<protein>
    <submittedName>
        <fullName evidence="1">Uncharacterized protein</fullName>
    </submittedName>
</protein>
<sequence>MLLEYAPTATPKTISMANNSMAPDARMANGRMAKTVVSEENIVRDKDWLTLVSIIVNKSTSLMILRFSRIRSKMTMTLFSEYPMMVKRAAMVVLDTSNWKMTMKATNANVSWANVMIAAKA</sequence>
<dbReference type="EMBL" id="VSSQ01072114">
    <property type="protein sequence ID" value="MPN23560.1"/>
    <property type="molecule type" value="Genomic_DNA"/>
</dbReference>
<organism evidence="1">
    <name type="scientific">bioreactor metagenome</name>
    <dbReference type="NCBI Taxonomy" id="1076179"/>
    <lineage>
        <taxon>unclassified sequences</taxon>
        <taxon>metagenomes</taxon>
        <taxon>ecological metagenomes</taxon>
    </lineage>
</organism>
<comment type="caution">
    <text evidence="1">The sequence shown here is derived from an EMBL/GenBank/DDBJ whole genome shotgun (WGS) entry which is preliminary data.</text>
</comment>
<gene>
    <name evidence="1" type="ORF">SDC9_170952</name>
</gene>